<sequence length="423" mass="46292">MSESVSSTYPEPPSKKRNDIAIELISGSVGGAAQVLSGQPLDTLKTRAQTAPRGQFKNTLDILQQTVRNEGFFALYKVLVSPGDTTGLSQSTRALVPWFPRTPMSPLLGIAAVNSLLFTAYGASRRIVSPFPDLTVPQVALAGSMAGAANAVLASPTDSSSDPLQIDSTSVQLLFRPTPPQSSSSSDRLRCSPASLHTVEARWTASERIGAGWNGLERVLFPVSAVLAVQNPNQRFGSPLDPTIIIRTSRDLLWLPVLIRQVEMFKIRMQGQYGGAGDKRLRQVVGDMWREYGVRNGIMRGYWITVIREIPAYAGFYTGYELTKRYFSKHFTPDPVPIWALLCSGAVGGVSYWLACYPLDVVKSRIQLAKEPPTRGVGSAADTSRGSWQRLSTREESALCSEASDQVSSELSQRPRRRLQRSK</sequence>
<feature type="transmembrane region" description="Helical" evidence="12">
    <location>
        <begin position="336"/>
        <end position="355"/>
    </location>
</feature>
<organism evidence="13 14">
    <name type="scientific">Saitozyma podzolica</name>
    <dbReference type="NCBI Taxonomy" id="1890683"/>
    <lineage>
        <taxon>Eukaryota</taxon>
        <taxon>Fungi</taxon>
        <taxon>Dikarya</taxon>
        <taxon>Basidiomycota</taxon>
        <taxon>Agaricomycotina</taxon>
        <taxon>Tremellomycetes</taxon>
        <taxon>Tremellales</taxon>
        <taxon>Trimorphomycetaceae</taxon>
        <taxon>Saitozyma</taxon>
    </lineage>
</organism>
<dbReference type="PANTHER" id="PTHR45624:SF45">
    <property type="entry name" value="MITOCHONDRIAL CARRIER"/>
    <property type="match status" value="1"/>
</dbReference>
<dbReference type="SUPFAM" id="SSF103506">
    <property type="entry name" value="Mitochondrial carrier"/>
    <property type="match status" value="2"/>
</dbReference>
<keyword evidence="6 12" id="KW-1133">Transmembrane helix</keyword>
<dbReference type="GO" id="GO:0000064">
    <property type="term" value="F:L-ornithine transmembrane transporter activity"/>
    <property type="evidence" value="ECO:0007669"/>
    <property type="project" value="TreeGrafter"/>
</dbReference>
<evidence type="ECO:0000256" key="5">
    <source>
        <dbReference type="ARBA" id="ARBA00022737"/>
    </source>
</evidence>
<evidence type="ECO:0008006" key="15">
    <source>
        <dbReference type="Google" id="ProtNLM"/>
    </source>
</evidence>
<dbReference type="PROSITE" id="PS50920">
    <property type="entry name" value="SOLCAR"/>
    <property type="match status" value="1"/>
</dbReference>
<dbReference type="Gene3D" id="1.50.40.10">
    <property type="entry name" value="Mitochondrial carrier domain"/>
    <property type="match status" value="2"/>
</dbReference>
<dbReference type="Pfam" id="PF00153">
    <property type="entry name" value="Mito_carr"/>
    <property type="match status" value="3"/>
</dbReference>
<feature type="region of interest" description="Disordered" evidence="11">
    <location>
        <begin position="373"/>
        <end position="423"/>
    </location>
</feature>
<dbReference type="OrthoDB" id="14252at2759"/>
<dbReference type="Proteomes" id="UP000279259">
    <property type="component" value="Unassembled WGS sequence"/>
</dbReference>
<keyword evidence="3 10" id="KW-0813">Transport</keyword>
<protein>
    <recommendedName>
        <fullName evidence="15">Carnitine transporter</fullName>
    </recommendedName>
</protein>
<proteinExistence type="inferred from homology"/>
<keyword evidence="5" id="KW-0677">Repeat</keyword>
<dbReference type="InterPro" id="IPR023395">
    <property type="entry name" value="MCP_dom_sf"/>
</dbReference>
<accession>A0A427YWI8</accession>
<evidence type="ECO:0000256" key="12">
    <source>
        <dbReference type="SAM" id="Phobius"/>
    </source>
</evidence>
<evidence type="ECO:0000256" key="2">
    <source>
        <dbReference type="ARBA" id="ARBA00006375"/>
    </source>
</evidence>
<dbReference type="InterPro" id="IPR050567">
    <property type="entry name" value="Mitochondrial_Carrier"/>
</dbReference>
<evidence type="ECO:0000256" key="4">
    <source>
        <dbReference type="ARBA" id="ARBA00022692"/>
    </source>
</evidence>
<gene>
    <name evidence="13" type="ORF">EHS25_000554</name>
</gene>
<evidence type="ECO:0000313" key="13">
    <source>
        <dbReference type="EMBL" id="RSH95462.1"/>
    </source>
</evidence>
<evidence type="ECO:0000256" key="3">
    <source>
        <dbReference type="ARBA" id="ARBA00022448"/>
    </source>
</evidence>
<dbReference type="AlphaFoldDB" id="A0A427YWI8"/>
<comment type="caution">
    <text evidence="13">The sequence shown here is derived from an EMBL/GenBank/DDBJ whole genome shotgun (WGS) entry which is preliminary data.</text>
</comment>
<dbReference type="PANTHER" id="PTHR45624">
    <property type="entry name" value="MITOCHONDRIAL BASIC AMINO ACIDS TRANSPORTER-RELATED"/>
    <property type="match status" value="1"/>
</dbReference>
<dbReference type="EMBL" id="RSCD01000001">
    <property type="protein sequence ID" value="RSH95462.1"/>
    <property type="molecule type" value="Genomic_DNA"/>
</dbReference>
<dbReference type="InterPro" id="IPR018108">
    <property type="entry name" value="MCP_transmembrane"/>
</dbReference>
<dbReference type="GO" id="GO:1990575">
    <property type="term" value="P:mitochondrial L-ornithine transmembrane transport"/>
    <property type="evidence" value="ECO:0007669"/>
    <property type="project" value="TreeGrafter"/>
</dbReference>
<keyword evidence="4 9" id="KW-0812">Transmembrane</keyword>
<comment type="similarity">
    <text evidence="2 10">Belongs to the mitochondrial carrier (TC 2.A.29) family.</text>
</comment>
<evidence type="ECO:0000256" key="6">
    <source>
        <dbReference type="ARBA" id="ARBA00022989"/>
    </source>
</evidence>
<keyword evidence="7" id="KW-0496">Mitochondrion</keyword>
<evidence type="ECO:0000256" key="10">
    <source>
        <dbReference type="RuleBase" id="RU000488"/>
    </source>
</evidence>
<keyword evidence="8 9" id="KW-0472">Membrane</keyword>
<evidence type="ECO:0000256" key="11">
    <source>
        <dbReference type="SAM" id="MobiDB-lite"/>
    </source>
</evidence>
<evidence type="ECO:0000313" key="14">
    <source>
        <dbReference type="Proteomes" id="UP000279259"/>
    </source>
</evidence>
<feature type="repeat" description="Solcar" evidence="9">
    <location>
        <begin position="18"/>
        <end position="103"/>
    </location>
</feature>
<evidence type="ECO:0000256" key="9">
    <source>
        <dbReference type="PROSITE-ProRule" id="PRU00282"/>
    </source>
</evidence>
<evidence type="ECO:0000256" key="7">
    <source>
        <dbReference type="ARBA" id="ARBA00023128"/>
    </source>
</evidence>
<comment type="subcellular location">
    <subcellularLocation>
        <location evidence="1">Mitochondrion membrane</location>
        <topology evidence="1">Multi-pass membrane protein</topology>
    </subcellularLocation>
</comment>
<evidence type="ECO:0000256" key="8">
    <source>
        <dbReference type="ARBA" id="ARBA00023136"/>
    </source>
</evidence>
<evidence type="ECO:0000256" key="1">
    <source>
        <dbReference type="ARBA" id="ARBA00004225"/>
    </source>
</evidence>
<feature type="compositionally biased region" description="Basic residues" evidence="11">
    <location>
        <begin position="414"/>
        <end position="423"/>
    </location>
</feature>
<keyword evidence="14" id="KW-1185">Reference proteome</keyword>
<dbReference type="GO" id="GO:0031966">
    <property type="term" value="C:mitochondrial membrane"/>
    <property type="evidence" value="ECO:0007669"/>
    <property type="project" value="UniProtKB-SubCell"/>
</dbReference>
<feature type="compositionally biased region" description="Polar residues" evidence="11">
    <location>
        <begin position="381"/>
        <end position="391"/>
    </location>
</feature>
<reference evidence="13 14" key="1">
    <citation type="submission" date="2018-11" db="EMBL/GenBank/DDBJ databases">
        <title>Genome sequence of Saitozyma podzolica DSM 27192.</title>
        <authorList>
            <person name="Aliyu H."/>
            <person name="Gorte O."/>
            <person name="Ochsenreither K."/>
        </authorList>
    </citation>
    <scope>NUCLEOTIDE SEQUENCE [LARGE SCALE GENOMIC DNA]</scope>
    <source>
        <strain evidence="13 14">DSM 27192</strain>
    </source>
</reference>
<name>A0A427YWI8_9TREE</name>